<evidence type="ECO:0000313" key="2">
    <source>
        <dbReference type="Proteomes" id="UP000004260"/>
    </source>
</evidence>
<protein>
    <submittedName>
        <fullName evidence="1">Uncharacterized protein</fullName>
    </submittedName>
</protein>
<evidence type="ECO:0000313" key="1">
    <source>
        <dbReference type="EMBL" id="EJB33819.1"/>
    </source>
</evidence>
<dbReference type="PATRIC" id="fig|992027.3.peg.862"/>
<dbReference type="Proteomes" id="UP000004260">
    <property type="component" value="Unassembled WGS sequence"/>
</dbReference>
<dbReference type="EMBL" id="AKNV01000004">
    <property type="protein sequence ID" value="EJB33819.1"/>
    <property type="molecule type" value="Genomic_DNA"/>
</dbReference>
<comment type="caution">
    <text evidence="1">The sequence shown here is derived from an EMBL/GenBank/DDBJ whole genome shotgun (WGS) entry which is preliminary data.</text>
</comment>
<proteinExistence type="predicted"/>
<gene>
    <name evidence="1" type="ORF">HPNQ4053_0878</name>
</gene>
<name>I9QL40_HELPX</name>
<dbReference type="AlphaFoldDB" id="I9QL40"/>
<reference evidence="1 2" key="1">
    <citation type="journal article" date="2013" name="Pathog. Dis.">
        <title>Genome sequences of 65 Helicobacter pylori strains isolated from asymptomatic individuals and patients with gastric cancer, peptic ulcer disease, or gastritis.</title>
        <authorList>
            <person name="Blanchard T.G."/>
            <person name="Czinn S.J."/>
            <person name="Correa P."/>
            <person name="Nakazawa T."/>
            <person name="Keelan M."/>
            <person name="Morningstar L."/>
            <person name="Santana-Cruz I."/>
            <person name="Maroo A."/>
            <person name="McCracken C."/>
            <person name="Shefchek K."/>
            <person name="Daugherty S."/>
            <person name="Song Y."/>
            <person name="Fraser C.M."/>
            <person name="Fricke W.F."/>
        </authorList>
    </citation>
    <scope>NUCLEOTIDE SEQUENCE [LARGE SCALE GENOMIC DNA]</scope>
    <source>
        <strain evidence="1 2">NQ4053</strain>
    </source>
</reference>
<accession>I9QL40</accession>
<organism evidence="1 2">
    <name type="scientific">Helicobacter pylori NQ4053</name>
    <dbReference type="NCBI Taxonomy" id="992027"/>
    <lineage>
        <taxon>Bacteria</taxon>
        <taxon>Pseudomonadati</taxon>
        <taxon>Campylobacterota</taxon>
        <taxon>Epsilonproteobacteria</taxon>
        <taxon>Campylobacterales</taxon>
        <taxon>Helicobacteraceae</taxon>
        <taxon>Helicobacter</taxon>
    </lineage>
</organism>
<sequence>MAWLSFKTTLLFYMVGVKQKEFLKERFLKTMVSFRFN</sequence>